<organism evidence="2 3">
    <name type="scientific">Legionella massiliensis</name>
    <dbReference type="NCBI Taxonomy" id="1034943"/>
    <lineage>
        <taxon>Bacteria</taxon>
        <taxon>Pseudomonadati</taxon>
        <taxon>Pseudomonadota</taxon>
        <taxon>Gammaproteobacteria</taxon>
        <taxon>Legionellales</taxon>
        <taxon>Legionellaceae</taxon>
        <taxon>Legionella</taxon>
    </lineage>
</organism>
<name>A0A078KXK3_9GAMM</name>
<accession>A0A078KXK3</accession>
<dbReference type="RefSeq" id="WP_043874249.1">
    <property type="nucleotide sequence ID" value="NZ_CCVW01000002.1"/>
</dbReference>
<dbReference type="Proteomes" id="UP000044071">
    <property type="component" value="Unassembled WGS sequence"/>
</dbReference>
<reference evidence="2 3" key="1">
    <citation type="submission" date="2014-06" db="EMBL/GenBank/DDBJ databases">
        <authorList>
            <person name="Urmite Genomes Urmite Genomes"/>
        </authorList>
    </citation>
    <scope>NUCLEOTIDE SEQUENCE [LARGE SCALE GENOMIC DNA]</scope>
</reference>
<protein>
    <submittedName>
        <fullName evidence="2">Uncharacterized protein</fullName>
    </submittedName>
</protein>
<feature type="region of interest" description="Disordered" evidence="1">
    <location>
        <begin position="99"/>
        <end position="120"/>
    </location>
</feature>
<evidence type="ECO:0000313" key="2">
    <source>
        <dbReference type="EMBL" id="CDZ77767.1"/>
    </source>
</evidence>
<dbReference type="AlphaFoldDB" id="A0A078KXK3"/>
<gene>
    <name evidence="2" type="ORF">BN59_02057</name>
</gene>
<evidence type="ECO:0000256" key="1">
    <source>
        <dbReference type="SAM" id="MobiDB-lite"/>
    </source>
</evidence>
<keyword evidence="3" id="KW-1185">Reference proteome</keyword>
<proteinExistence type="predicted"/>
<feature type="compositionally biased region" description="Polar residues" evidence="1">
    <location>
        <begin position="109"/>
        <end position="120"/>
    </location>
</feature>
<sequence length="120" mass="13445">MSQDKQCYLVLTSNNELYDEDGDVSIDKMEQAASNRTYEVKEYQADENEQTVIAGYRNSKLSNFFPHAALVNLKKQSSAPESSKYTVSSYRFFNADQDPATAAKIPEPSKTNGLGQTYNP</sequence>
<dbReference type="EMBL" id="CCSB01000002">
    <property type="protein sequence ID" value="CDZ77767.1"/>
    <property type="molecule type" value="Genomic_DNA"/>
</dbReference>
<evidence type="ECO:0000313" key="3">
    <source>
        <dbReference type="Proteomes" id="UP000044071"/>
    </source>
</evidence>